<dbReference type="OrthoDB" id="823383at2"/>
<accession>A0A5C7AUC6</accession>
<sequence>MRHLNRKVVLIDRTLDQKTIDWSRLELDEKEAFILDPFELFAQIDWTKFEDNVDVINIVYSDLFEALVVDRKTLLCYWPMLNFPDDRWVELLGHCKSAGIQMLVNYTKDRGEVANDILPEFHDSWKSFVLFMVQSLFDDIQLNDGFEEIAWLRNSEESILLFSVEENGVSKYSYLMSENIAYEFESSYEFQKKILANNIPFFNSIEQLMESLQSDINLEKCITTYVNRRLEKNYFHSLMKKYNSNNLIQHWIENYSDN</sequence>
<proteinExistence type="predicted"/>
<evidence type="ECO:0000313" key="1">
    <source>
        <dbReference type="EMBL" id="TXE12288.1"/>
    </source>
</evidence>
<evidence type="ECO:0000313" key="2">
    <source>
        <dbReference type="Proteomes" id="UP000321935"/>
    </source>
</evidence>
<comment type="caution">
    <text evidence="1">The sequence shown here is derived from an EMBL/GenBank/DDBJ whole genome shotgun (WGS) entry which is preliminary data.</text>
</comment>
<dbReference type="Proteomes" id="UP000321935">
    <property type="component" value="Unassembled WGS sequence"/>
</dbReference>
<reference evidence="1 2" key="1">
    <citation type="submission" date="2019-08" db="EMBL/GenBank/DDBJ databases">
        <title>Genomes sequence of Algoriphagus aquimarinus ACAM450.</title>
        <authorList>
            <person name="Bowman J.P."/>
        </authorList>
    </citation>
    <scope>NUCLEOTIDE SEQUENCE [LARGE SCALE GENOMIC DNA]</scope>
    <source>
        <strain evidence="1 2">ACAM 450</strain>
    </source>
</reference>
<name>A0A5C7AUC6_9BACT</name>
<organism evidence="1 2">
    <name type="scientific">Algoriphagus aquimarinus</name>
    <dbReference type="NCBI Taxonomy" id="237018"/>
    <lineage>
        <taxon>Bacteria</taxon>
        <taxon>Pseudomonadati</taxon>
        <taxon>Bacteroidota</taxon>
        <taxon>Cytophagia</taxon>
        <taxon>Cytophagales</taxon>
        <taxon>Cyclobacteriaceae</taxon>
        <taxon>Algoriphagus</taxon>
    </lineage>
</organism>
<protein>
    <recommendedName>
        <fullName evidence="3">DUF4123 domain-containing protein</fullName>
    </recommendedName>
</protein>
<dbReference type="AlphaFoldDB" id="A0A5C7AUC6"/>
<gene>
    <name evidence="1" type="ORF">ESV85_09650</name>
</gene>
<evidence type="ECO:0008006" key="3">
    <source>
        <dbReference type="Google" id="ProtNLM"/>
    </source>
</evidence>
<dbReference type="RefSeq" id="WP_146916974.1">
    <property type="nucleotide sequence ID" value="NZ_VORW01000004.1"/>
</dbReference>
<dbReference type="EMBL" id="VORW01000004">
    <property type="protein sequence ID" value="TXE12288.1"/>
    <property type="molecule type" value="Genomic_DNA"/>
</dbReference>